<gene>
    <name evidence="10" type="ORF">K7G82_16820</name>
</gene>
<dbReference type="SUPFAM" id="SSF161098">
    <property type="entry name" value="MetI-like"/>
    <property type="match status" value="1"/>
</dbReference>
<dbReference type="InterPro" id="IPR035906">
    <property type="entry name" value="MetI-like_sf"/>
</dbReference>
<feature type="domain" description="ABC transmembrane type-1" evidence="9">
    <location>
        <begin position="189"/>
        <end position="395"/>
    </location>
</feature>
<evidence type="ECO:0000313" key="10">
    <source>
        <dbReference type="EMBL" id="MBY8823970.1"/>
    </source>
</evidence>
<evidence type="ECO:0000256" key="4">
    <source>
        <dbReference type="ARBA" id="ARBA00022475"/>
    </source>
</evidence>
<protein>
    <submittedName>
        <fullName evidence="10">ABC transporter permease</fullName>
    </submittedName>
</protein>
<evidence type="ECO:0000313" key="11">
    <source>
        <dbReference type="Proteomes" id="UP000706039"/>
    </source>
</evidence>
<keyword evidence="7 8" id="KW-0472">Membrane</keyword>
<feature type="transmembrane region" description="Helical" evidence="8">
    <location>
        <begin position="331"/>
        <end position="352"/>
    </location>
</feature>
<dbReference type="PANTHER" id="PTHR42929:SF5">
    <property type="entry name" value="ABC TRANSPORTER PERMEASE PROTEIN"/>
    <property type="match status" value="1"/>
</dbReference>
<keyword evidence="3 8" id="KW-0813">Transport</keyword>
<sequence>MTPSISVQPGSVRATRMPRRWWTFALVAPLLLFLLASFIVPVLMMLSRAVTDHELADSWPKSAAALSRWDGEGLPDDALARTVAAEMLATRQAGTLNRVANRLNYDVVGSRTLLYLTADRMAAGAPGNSLADLVRIDPRWANRTYWSAMRHAAGPLTSYYLLASLDRRIDADGNIAAVSREQAVFVDIFLRTFKISLVVALLCTMLGYPVAYLLASLPERRANPLLILVLLPFWTSALVRTTAWVVLLQTNGVVNGLLEQAGLIDAPLQLIYNRLGVYIAMTHVLLPFFILPLYGVMKGIEPSAMRAASSLGATPLTAFLKVYLPQTMPGVAAGAIIVFTLALGYYITPALVGGGADQMISGSIAFYTNQSLNWGMAAALSLLLLIPLLLMVFAGRTMARTVPA</sequence>
<dbReference type="RefSeq" id="WP_222991073.1">
    <property type="nucleotide sequence ID" value="NZ_JAINVV010000008.1"/>
</dbReference>
<comment type="similarity">
    <text evidence="2">Belongs to the binding-protein-dependent transport system permease family. CysTW subfamily.</text>
</comment>
<evidence type="ECO:0000256" key="1">
    <source>
        <dbReference type="ARBA" id="ARBA00004651"/>
    </source>
</evidence>
<evidence type="ECO:0000256" key="6">
    <source>
        <dbReference type="ARBA" id="ARBA00022989"/>
    </source>
</evidence>
<comment type="caution">
    <text evidence="10">The sequence shown here is derived from an EMBL/GenBank/DDBJ whole genome shotgun (WGS) entry which is preliminary data.</text>
</comment>
<dbReference type="InterPro" id="IPR000515">
    <property type="entry name" value="MetI-like"/>
</dbReference>
<dbReference type="EMBL" id="JAINVV010000008">
    <property type="protein sequence ID" value="MBY8823970.1"/>
    <property type="molecule type" value="Genomic_DNA"/>
</dbReference>
<comment type="subcellular location">
    <subcellularLocation>
        <location evidence="1 8">Cell membrane</location>
        <topology evidence="1 8">Multi-pass membrane protein</topology>
    </subcellularLocation>
</comment>
<keyword evidence="6 8" id="KW-1133">Transmembrane helix</keyword>
<dbReference type="PANTHER" id="PTHR42929">
    <property type="entry name" value="INNER MEMBRANE ABC TRANSPORTER PERMEASE PROTEIN YDCU-RELATED-RELATED"/>
    <property type="match status" value="1"/>
</dbReference>
<dbReference type="PROSITE" id="PS50928">
    <property type="entry name" value="ABC_TM1"/>
    <property type="match status" value="1"/>
</dbReference>
<accession>A0ABS7PRK8</accession>
<dbReference type="CDD" id="cd06261">
    <property type="entry name" value="TM_PBP2"/>
    <property type="match status" value="1"/>
</dbReference>
<feature type="transmembrane region" description="Helical" evidence="8">
    <location>
        <begin position="21"/>
        <end position="46"/>
    </location>
</feature>
<evidence type="ECO:0000256" key="3">
    <source>
        <dbReference type="ARBA" id="ARBA00022448"/>
    </source>
</evidence>
<organism evidence="10 11">
    <name type="scientific">Sphingomonas colocasiae</name>
    <dbReference type="NCBI Taxonomy" id="1848973"/>
    <lineage>
        <taxon>Bacteria</taxon>
        <taxon>Pseudomonadati</taxon>
        <taxon>Pseudomonadota</taxon>
        <taxon>Alphaproteobacteria</taxon>
        <taxon>Sphingomonadales</taxon>
        <taxon>Sphingomonadaceae</taxon>
        <taxon>Sphingomonas</taxon>
    </lineage>
</organism>
<reference evidence="10 11" key="1">
    <citation type="submission" date="2021-08" db="EMBL/GenBank/DDBJ databases">
        <authorList>
            <person name="Tuo L."/>
        </authorList>
    </citation>
    <scope>NUCLEOTIDE SEQUENCE [LARGE SCALE GENOMIC DNA]</scope>
    <source>
        <strain evidence="10 11">JCM 31229</strain>
    </source>
</reference>
<feature type="transmembrane region" description="Helical" evidence="8">
    <location>
        <begin position="226"/>
        <end position="247"/>
    </location>
</feature>
<proteinExistence type="inferred from homology"/>
<keyword evidence="4" id="KW-1003">Cell membrane</keyword>
<keyword evidence="5 8" id="KW-0812">Transmembrane</keyword>
<evidence type="ECO:0000256" key="8">
    <source>
        <dbReference type="RuleBase" id="RU363032"/>
    </source>
</evidence>
<evidence type="ECO:0000259" key="9">
    <source>
        <dbReference type="PROSITE" id="PS50928"/>
    </source>
</evidence>
<dbReference type="Gene3D" id="1.10.3720.10">
    <property type="entry name" value="MetI-like"/>
    <property type="match status" value="1"/>
</dbReference>
<name>A0ABS7PRK8_9SPHN</name>
<evidence type="ECO:0000256" key="5">
    <source>
        <dbReference type="ARBA" id="ARBA00022692"/>
    </source>
</evidence>
<evidence type="ECO:0000256" key="7">
    <source>
        <dbReference type="ARBA" id="ARBA00023136"/>
    </source>
</evidence>
<dbReference type="Proteomes" id="UP000706039">
    <property type="component" value="Unassembled WGS sequence"/>
</dbReference>
<feature type="transmembrane region" description="Helical" evidence="8">
    <location>
        <begin position="195"/>
        <end position="214"/>
    </location>
</feature>
<feature type="transmembrane region" description="Helical" evidence="8">
    <location>
        <begin position="275"/>
        <end position="296"/>
    </location>
</feature>
<evidence type="ECO:0000256" key="2">
    <source>
        <dbReference type="ARBA" id="ARBA00007069"/>
    </source>
</evidence>
<feature type="transmembrane region" description="Helical" evidence="8">
    <location>
        <begin position="372"/>
        <end position="394"/>
    </location>
</feature>
<keyword evidence="11" id="KW-1185">Reference proteome</keyword>
<dbReference type="Pfam" id="PF00528">
    <property type="entry name" value="BPD_transp_1"/>
    <property type="match status" value="1"/>
</dbReference>